<dbReference type="EMBL" id="JBHULH010000001">
    <property type="protein sequence ID" value="MFD2566344.1"/>
    <property type="molecule type" value="Genomic_DNA"/>
</dbReference>
<feature type="signal peptide" evidence="1">
    <location>
        <begin position="1"/>
        <end position="17"/>
    </location>
</feature>
<evidence type="ECO:0000259" key="2">
    <source>
        <dbReference type="SMART" id="SM00460"/>
    </source>
</evidence>
<dbReference type="RefSeq" id="WP_379665052.1">
    <property type="nucleotide sequence ID" value="NZ_JBHULH010000001.1"/>
</dbReference>
<dbReference type="SUPFAM" id="SSF54001">
    <property type="entry name" value="Cysteine proteinases"/>
    <property type="match status" value="1"/>
</dbReference>
<protein>
    <submittedName>
        <fullName evidence="3">Transglutaminase domain-containing protein</fullName>
    </submittedName>
</protein>
<proteinExistence type="predicted"/>
<evidence type="ECO:0000313" key="4">
    <source>
        <dbReference type="Proteomes" id="UP001597508"/>
    </source>
</evidence>
<dbReference type="InterPro" id="IPR002931">
    <property type="entry name" value="Transglutaminase-like"/>
</dbReference>
<keyword evidence="1" id="KW-0732">Signal</keyword>
<organism evidence="3 4">
    <name type="scientific">Pseudotenacibaculum haliotis</name>
    <dbReference type="NCBI Taxonomy" id="1862138"/>
    <lineage>
        <taxon>Bacteria</taxon>
        <taxon>Pseudomonadati</taxon>
        <taxon>Bacteroidota</taxon>
        <taxon>Flavobacteriia</taxon>
        <taxon>Flavobacteriales</taxon>
        <taxon>Flavobacteriaceae</taxon>
        <taxon>Pseudotenacibaculum</taxon>
    </lineage>
</organism>
<dbReference type="InterPro" id="IPR052557">
    <property type="entry name" value="CAP/Cytokinesis_protein"/>
</dbReference>
<dbReference type="Pfam" id="PF01841">
    <property type="entry name" value="Transglut_core"/>
    <property type="match status" value="1"/>
</dbReference>
<keyword evidence="4" id="KW-1185">Reference proteome</keyword>
<dbReference type="PANTHER" id="PTHR46333">
    <property type="entry name" value="CYTOKINESIS PROTEIN 3"/>
    <property type="match status" value="1"/>
</dbReference>
<sequence>MRQLFILFFFIFSVASAQDFSAIDRTVAAYPRYTNPESLAKRITRDYKDDLSRVRAAFRWLTNNIRYNLEEYYQPRKVIQFKYSTEEERQQKLQAIKDKIIKDAFLTKTGVCEEYAQSFKKLADLMGIEAQVIKGYVRNSAYEIGRVPRSTNHAWNSVKINDRWILLDATWAAGYVFNGRWIRDFNEYYFAVDPKKIGLTHFPDDRRWQIVLDLGSLEDFYNQPIYSQGLLRRGITVLSPKKGNINVKRANNVVLTFQNLSPKDQLFYNYKGQRYSKRPKISFEGNKATVSIENPGTDTELYLFLNRNLALEYKVSVR</sequence>
<evidence type="ECO:0000256" key="1">
    <source>
        <dbReference type="SAM" id="SignalP"/>
    </source>
</evidence>
<dbReference type="Gene3D" id="3.10.620.30">
    <property type="match status" value="1"/>
</dbReference>
<reference evidence="4" key="1">
    <citation type="journal article" date="2019" name="Int. J. Syst. Evol. Microbiol.">
        <title>The Global Catalogue of Microorganisms (GCM) 10K type strain sequencing project: providing services to taxonomists for standard genome sequencing and annotation.</title>
        <authorList>
            <consortium name="The Broad Institute Genomics Platform"/>
            <consortium name="The Broad Institute Genome Sequencing Center for Infectious Disease"/>
            <person name="Wu L."/>
            <person name="Ma J."/>
        </authorList>
    </citation>
    <scope>NUCLEOTIDE SEQUENCE [LARGE SCALE GENOMIC DNA]</scope>
    <source>
        <strain evidence="4">KCTC 52127</strain>
    </source>
</reference>
<dbReference type="Proteomes" id="UP001597508">
    <property type="component" value="Unassembled WGS sequence"/>
</dbReference>
<dbReference type="InterPro" id="IPR038765">
    <property type="entry name" value="Papain-like_cys_pep_sf"/>
</dbReference>
<accession>A0ABW5LQ89</accession>
<comment type="caution">
    <text evidence="3">The sequence shown here is derived from an EMBL/GenBank/DDBJ whole genome shotgun (WGS) entry which is preliminary data.</text>
</comment>
<dbReference type="SMART" id="SM00460">
    <property type="entry name" value="TGc"/>
    <property type="match status" value="1"/>
</dbReference>
<evidence type="ECO:0000313" key="3">
    <source>
        <dbReference type="EMBL" id="MFD2566344.1"/>
    </source>
</evidence>
<dbReference type="PANTHER" id="PTHR46333:SF2">
    <property type="entry name" value="CYTOKINESIS PROTEIN 3"/>
    <property type="match status" value="1"/>
</dbReference>
<name>A0ABW5LQ89_9FLAO</name>
<gene>
    <name evidence="3" type="ORF">ACFSRZ_03100</name>
</gene>
<feature type="chain" id="PRO_5045379924" evidence="1">
    <location>
        <begin position="18"/>
        <end position="318"/>
    </location>
</feature>
<feature type="domain" description="Transglutaminase-like" evidence="2">
    <location>
        <begin position="104"/>
        <end position="171"/>
    </location>
</feature>